<dbReference type="RefSeq" id="WP_244728688.1">
    <property type="nucleotide sequence ID" value="NZ_CP095045.1"/>
</dbReference>
<name>A0ABY4FNI0_9MICO</name>
<accession>A0ABY4FNI0</accession>
<reference evidence="1 2" key="1">
    <citation type="submission" date="2022-04" db="EMBL/GenBank/DDBJ databases">
        <title>Leucobacter sp. isolated from rhizosphere of garlic.</title>
        <authorList>
            <person name="Won M."/>
            <person name="Lee C.-M."/>
            <person name="Woen H.-Y."/>
            <person name="Kwon S.-W."/>
        </authorList>
    </citation>
    <scope>NUCLEOTIDE SEQUENCE [LARGE SCALE GENOMIC DNA]</scope>
    <source>
        <strain evidence="1 2">H21R-40</strain>
    </source>
</reference>
<keyword evidence="2" id="KW-1185">Reference proteome</keyword>
<dbReference type="EMBL" id="CP095045">
    <property type="protein sequence ID" value="UOQ57810.1"/>
    <property type="molecule type" value="Genomic_DNA"/>
</dbReference>
<evidence type="ECO:0000313" key="2">
    <source>
        <dbReference type="Proteomes" id="UP000831786"/>
    </source>
</evidence>
<proteinExistence type="predicted"/>
<dbReference type="Proteomes" id="UP000831786">
    <property type="component" value="Chromosome"/>
</dbReference>
<protein>
    <recommendedName>
        <fullName evidence="3">Bacteriocin</fullName>
    </recommendedName>
</protein>
<evidence type="ECO:0008006" key="3">
    <source>
        <dbReference type="Google" id="ProtNLM"/>
    </source>
</evidence>
<organism evidence="1 2">
    <name type="scientific">Leucobacter allii</name>
    <dbReference type="NCBI Taxonomy" id="2932247"/>
    <lineage>
        <taxon>Bacteria</taxon>
        <taxon>Bacillati</taxon>
        <taxon>Actinomycetota</taxon>
        <taxon>Actinomycetes</taxon>
        <taxon>Micrococcales</taxon>
        <taxon>Microbacteriaceae</taxon>
        <taxon>Leucobacter</taxon>
    </lineage>
</organism>
<evidence type="ECO:0000313" key="1">
    <source>
        <dbReference type="EMBL" id="UOQ57810.1"/>
    </source>
</evidence>
<sequence>MTSSDELSEQTNALRETLENFDGIAEVTQEIGGLDYTLELAIEDPALADQATRDALDAFHESGVPKALAEKAANYEAEPRVTLSIVEPGTSGNGPHLDLPISTDLSTDTIATAAVTWVTMSAIEGIRLYAASFTSSGFAMECAVDFEGLLAGVRPPAAIAELNQILTDNGYDPAESSIKPAISAPEVLNSVGGEEKSVRGSRFVNAHDPVQAIAGPNYGSVLYFIPGDYEVDMYVLPKLAEDGTLLPLDLTEESVSVARQEIQAQYLYTAWELRDVIVFTQDGTQVFGPQ</sequence>
<gene>
    <name evidence="1" type="ORF">MUN78_02945</name>
</gene>